<dbReference type="EMBL" id="WHNY01000040">
    <property type="protein sequence ID" value="NOU65144.1"/>
    <property type="molecule type" value="Genomic_DNA"/>
</dbReference>
<dbReference type="SUPFAM" id="SSF53807">
    <property type="entry name" value="Helical backbone' metal receptor"/>
    <property type="match status" value="1"/>
</dbReference>
<feature type="domain" description="Fe/B12 periplasmic-binding" evidence="5">
    <location>
        <begin position="284"/>
        <end position="546"/>
    </location>
</feature>
<sequence length="546" mass="62619">MKQEVTPPEVEDESSLNSMWYKLTTIERIVIKDLQWPVERDFIKADSLMLVVSDTSDGRLVINGQYYPLRLGTVFICKPGQLIEVGLPKDEDHGVYVLRFQAVTVLQKETIEANIQPVNTFPGEGEAIHLAVSTVIPLVKMIVTYWGNGTIADRFRAEAGFYELLSLVLQNEEHKTSIALEYAKFMLERDYTEEITIEALAARAGLSRFHFMRLFKEKFGKGVIEYVTELRLSKSKELMRELPNASIREIAFQVGYKNEIYFSNNFKKHMGMAPAVYLKNTKMKVAAYSWVNIGQLLALQIIPYAAPMDHYWTDFYRNKYAYDVTVPLSHHYEFNLTALQQSSPDYIIGIDAWIPKDEQMKLSEIAPTLFLPWDRNWREHLILIGDFVGKSKEAVKWLQAYDMKAADVREKVKLKMKDDKVVVVIVHHNDLLVLGRLAGTVLYDDLELNPASQLRDIHWTKPFQVTELAGFEADHLIVNICKDPISQATWANLNKQGDWRGLTAVKKGQVHLTPGYAGWESPWNEHTAFNHERVLQQIAQILLPAT</sequence>
<dbReference type="Proteomes" id="UP000653578">
    <property type="component" value="Unassembled WGS sequence"/>
</dbReference>
<dbReference type="PROSITE" id="PS01124">
    <property type="entry name" value="HTH_ARAC_FAMILY_2"/>
    <property type="match status" value="1"/>
</dbReference>
<keyword evidence="1" id="KW-0805">Transcription regulation</keyword>
<dbReference type="InterPro" id="IPR002491">
    <property type="entry name" value="ABC_transptr_periplasmic_BD"/>
</dbReference>
<feature type="domain" description="HTH araC/xylS-type" evidence="4">
    <location>
        <begin position="181"/>
        <end position="280"/>
    </location>
</feature>
<dbReference type="SMART" id="SM00342">
    <property type="entry name" value="HTH_ARAC"/>
    <property type="match status" value="1"/>
</dbReference>
<dbReference type="PANTHER" id="PTHR43280">
    <property type="entry name" value="ARAC-FAMILY TRANSCRIPTIONAL REGULATOR"/>
    <property type="match status" value="1"/>
</dbReference>
<evidence type="ECO:0000256" key="3">
    <source>
        <dbReference type="ARBA" id="ARBA00023163"/>
    </source>
</evidence>
<evidence type="ECO:0000259" key="4">
    <source>
        <dbReference type="PROSITE" id="PS01124"/>
    </source>
</evidence>
<dbReference type="InterPro" id="IPR018060">
    <property type="entry name" value="HTH_AraC"/>
</dbReference>
<evidence type="ECO:0000256" key="2">
    <source>
        <dbReference type="ARBA" id="ARBA00023125"/>
    </source>
</evidence>
<dbReference type="PROSITE" id="PS00041">
    <property type="entry name" value="HTH_ARAC_FAMILY_1"/>
    <property type="match status" value="1"/>
</dbReference>
<dbReference type="PROSITE" id="PS50983">
    <property type="entry name" value="FE_B12_PBP"/>
    <property type="match status" value="1"/>
</dbReference>
<dbReference type="Gene3D" id="1.10.10.60">
    <property type="entry name" value="Homeodomain-like"/>
    <property type="match status" value="2"/>
</dbReference>
<protein>
    <submittedName>
        <fullName evidence="6">Helix-turn-helix domain-containing protein</fullName>
    </submittedName>
</protein>
<evidence type="ECO:0000259" key="5">
    <source>
        <dbReference type="PROSITE" id="PS50983"/>
    </source>
</evidence>
<dbReference type="InterPro" id="IPR009057">
    <property type="entry name" value="Homeodomain-like_sf"/>
</dbReference>
<evidence type="ECO:0000313" key="6">
    <source>
        <dbReference type="EMBL" id="NOU65144.1"/>
    </source>
</evidence>
<dbReference type="InterPro" id="IPR018062">
    <property type="entry name" value="HTH_AraC-typ_CS"/>
</dbReference>
<evidence type="ECO:0000256" key="1">
    <source>
        <dbReference type="ARBA" id="ARBA00023015"/>
    </source>
</evidence>
<dbReference type="InterPro" id="IPR020449">
    <property type="entry name" value="Tscrpt_reg_AraC-type_HTH"/>
</dbReference>
<dbReference type="Pfam" id="PF01497">
    <property type="entry name" value="Peripla_BP_2"/>
    <property type="match status" value="1"/>
</dbReference>
<proteinExistence type="predicted"/>
<gene>
    <name evidence="6" type="ORF">GC096_13985</name>
</gene>
<dbReference type="Pfam" id="PF12833">
    <property type="entry name" value="HTH_18"/>
    <property type="match status" value="1"/>
</dbReference>
<keyword evidence="7" id="KW-1185">Reference proteome</keyword>
<accession>A0ABX1X9R7</accession>
<organism evidence="6 7">
    <name type="scientific">Paenibacillus plantarum</name>
    <dbReference type="NCBI Taxonomy" id="2654975"/>
    <lineage>
        <taxon>Bacteria</taxon>
        <taxon>Bacillati</taxon>
        <taxon>Bacillota</taxon>
        <taxon>Bacilli</taxon>
        <taxon>Bacillales</taxon>
        <taxon>Paenibacillaceae</taxon>
        <taxon>Paenibacillus</taxon>
    </lineage>
</organism>
<dbReference type="PANTHER" id="PTHR43280:SF28">
    <property type="entry name" value="HTH-TYPE TRANSCRIPTIONAL ACTIVATOR RHAS"/>
    <property type="match status" value="1"/>
</dbReference>
<name>A0ABX1X9R7_9BACL</name>
<keyword evidence="3" id="KW-0804">Transcription</keyword>
<evidence type="ECO:0000313" key="7">
    <source>
        <dbReference type="Proteomes" id="UP000653578"/>
    </source>
</evidence>
<comment type="caution">
    <text evidence="6">The sequence shown here is derived from an EMBL/GenBank/DDBJ whole genome shotgun (WGS) entry which is preliminary data.</text>
</comment>
<dbReference type="PRINTS" id="PR00032">
    <property type="entry name" value="HTHARAC"/>
</dbReference>
<reference evidence="6 7" key="1">
    <citation type="submission" date="2019-10" db="EMBL/GenBank/DDBJ databases">
        <title>Description of Paenibacillus humi sp. nov.</title>
        <authorList>
            <person name="Carlier A."/>
            <person name="Qi S."/>
        </authorList>
    </citation>
    <scope>NUCLEOTIDE SEQUENCE [LARGE SCALE GENOMIC DNA]</scope>
    <source>
        <strain evidence="6 7">LMG 31461</strain>
    </source>
</reference>
<dbReference type="Gene3D" id="3.40.50.1980">
    <property type="entry name" value="Nitrogenase molybdenum iron protein domain"/>
    <property type="match status" value="2"/>
</dbReference>
<dbReference type="SUPFAM" id="SSF46689">
    <property type="entry name" value="Homeodomain-like"/>
    <property type="match status" value="2"/>
</dbReference>
<dbReference type="RefSeq" id="WP_171630945.1">
    <property type="nucleotide sequence ID" value="NZ_WHNY01000040.1"/>
</dbReference>
<keyword evidence="2" id="KW-0238">DNA-binding</keyword>